<dbReference type="GO" id="GO:0015941">
    <property type="term" value="P:pantothenate catabolic process"/>
    <property type="evidence" value="ECO:0007669"/>
    <property type="project" value="InterPro"/>
</dbReference>
<accession>A0A7C2FYB8</accession>
<keyword evidence="2 3" id="KW-0456">Lyase</keyword>
<dbReference type="InterPro" id="IPR007085">
    <property type="entry name" value="DNA/pantothenate-metab_flavo_C"/>
</dbReference>
<dbReference type="UniPathway" id="UPA00241"/>
<dbReference type="Gene3D" id="3.40.50.1950">
    <property type="entry name" value="Flavin prenyltransferase-like"/>
    <property type="match status" value="1"/>
</dbReference>
<feature type="region of interest" description="Phosphopantothenate--cysteine ligase" evidence="3">
    <location>
        <begin position="194"/>
        <end position="406"/>
    </location>
</feature>
<dbReference type="GO" id="GO:0004632">
    <property type="term" value="F:phosphopantothenate--cysteine ligase activity"/>
    <property type="evidence" value="ECO:0007669"/>
    <property type="project" value="UniProtKB-UniRule"/>
</dbReference>
<reference evidence="6" key="1">
    <citation type="journal article" date="2020" name="mSystems">
        <title>Genome- and Community-Level Interaction Insights into Carbon Utilization and Element Cycling Functions of Hydrothermarchaeota in Hydrothermal Sediment.</title>
        <authorList>
            <person name="Zhou Z."/>
            <person name="Liu Y."/>
            <person name="Xu W."/>
            <person name="Pan J."/>
            <person name="Luo Z.H."/>
            <person name="Li M."/>
        </authorList>
    </citation>
    <scope>NUCLEOTIDE SEQUENCE [LARGE SCALE GENOMIC DNA]</scope>
    <source>
        <strain evidence="6">SpSt-23</strain>
    </source>
</reference>
<feature type="binding site" evidence="3">
    <location>
        <position position="327"/>
    </location>
    <ligand>
        <name>CTP</name>
        <dbReference type="ChEBI" id="CHEBI:37563"/>
    </ligand>
</feature>
<proteinExistence type="inferred from homology"/>
<keyword evidence="3" id="KW-0288">FMN</keyword>
<dbReference type="NCBIfam" id="TIGR00521">
    <property type="entry name" value="coaBC_dfp"/>
    <property type="match status" value="1"/>
</dbReference>
<comment type="similarity">
    <text evidence="3">In the C-terminal section; belongs to the PPC synthetase family.</text>
</comment>
<dbReference type="EC" id="6.3.2.5" evidence="3"/>
<dbReference type="GO" id="GO:0004633">
    <property type="term" value="F:phosphopantothenoylcysteine decarboxylase activity"/>
    <property type="evidence" value="ECO:0007669"/>
    <property type="project" value="UniProtKB-UniRule"/>
</dbReference>
<evidence type="ECO:0000256" key="2">
    <source>
        <dbReference type="ARBA" id="ARBA00023239"/>
    </source>
</evidence>
<comment type="cofactor">
    <cofactor evidence="3">
        <name>FMN</name>
        <dbReference type="ChEBI" id="CHEBI:58210"/>
    </cofactor>
    <text evidence="3">Binds 1 FMN per subunit.</text>
</comment>
<keyword evidence="3" id="KW-0460">Magnesium</keyword>
<comment type="function">
    <text evidence="3">Catalyzes two sequential steps in the biosynthesis of coenzyme A. In the first step cysteine is conjugated to 4'-phosphopantothenate to form 4-phosphopantothenoylcysteine. In the second step the latter compound is decarboxylated to form 4'-phosphopantotheine.</text>
</comment>
<evidence type="ECO:0000256" key="1">
    <source>
        <dbReference type="ARBA" id="ARBA00022793"/>
    </source>
</evidence>
<comment type="pathway">
    <text evidence="3">Cofactor biosynthesis; coenzyme A biosynthesis.</text>
</comment>
<comment type="catalytic activity">
    <reaction evidence="3">
        <text>(R)-4'-phosphopantothenate + L-cysteine + CTP = N-[(R)-4-phosphopantothenoyl]-L-cysteine + CMP + diphosphate + H(+)</text>
        <dbReference type="Rhea" id="RHEA:19397"/>
        <dbReference type="ChEBI" id="CHEBI:10986"/>
        <dbReference type="ChEBI" id="CHEBI:15378"/>
        <dbReference type="ChEBI" id="CHEBI:33019"/>
        <dbReference type="ChEBI" id="CHEBI:35235"/>
        <dbReference type="ChEBI" id="CHEBI:37563"/>
        <dbReference type="ChEBI" id="CHEBI:59458"/>
        <dbReference type="ChEBI" id="CHEBI:60377"/>
        <dbReference type="EC" id="6.3.2.5"/>
    </reaction>
</comment>
<feature type="binding site" evidence="3">
    <location>
        <position position="345"/>
    </location>
    <ligand>
        <name>CTP</name>
        <dbReference type="ChEBI" id="CHEBI:37563"/>
    </ligand>
</feature>
<feature type="domain" description="DNA/pantothenate metabolism flavoprotein C-terminal" evidence="5">
    <location>
        <begin position="189"/>
        <end position="401"/>
    </location>
</feature>
<dbReference type="SUPFAM" id="SSF52507">
    <property type="entry name" value="Homo-oligomeric flavin-containing Cys decarboxylases, HFCD"/>
    <property type="match status" value="1"/>
</dbReference>
<dbReference type="InterPro" id="IPR035929">
    <property type="entry name" value="CoaB-like_sf"/>
</dbReference>
<comment type="caution">
    <text evidence="3">Lacks conserved residue(s) required for the propagation of feature annotation.</text>
</comment>
<comment type="catalytic activity">
    <reaction evidence="3">
        <text>N-[(R)-4-phosphopantothenoyl]-L-cysteine + H(+) = (R)-4'-phosphopantetheine + CO2</text>
        <dbReference type="Rhea" id="RHEA:16793"/>
        <dbReference type="ChEBI" id="CHEBI:15378"/>
        <dbReference type="ChEBI" id="CHEBI:16526"/>
        <dbReference type="ChEBI" id="CHEBI:59458"/>
        <dbReference type="ChEBI" id="CHEBI:61723"/>
        <dbReference type="EC" id="4.1.1.36"/>
    </reaction>
</comment>
<name>A0A7C2FYB8_9CREN</name>
<feature type="binding site" evidence="3">
    <location>
        <position position="294"/>
    </location>
    <ligand>
        <name>CTP</name>
        <dbReference type="ChEBI" id="CHEBI:37563"/>
    </ligand>
</feature>
<keyword evidence="3" id="KW-0285">Flavoprotein</keyword>
<comment type="cofactor">
    <cofactor evidence="3">
        <name>Mg(2+)</name>
        <dbReference type="ChEBI" id="CHEBI:18420"/>
    </cofactor>
</comment>
<evidence type="ECO:0000313" key="6">
    <source>
        <dbReference type="EMBL" id="HEF86806.1"/>
    </source>
</evidence>
<dbReference type="GO" id="GO:0010181">
    <property type="term" value="F:FMN binding"/>
    <property type="evidence" value="ECO:0007669"/>
    <property type="project" value="UniProtKB-UniRule"/>
</dbReference>
<dbReference type="PANTHER" id="PTHR14359">
    <property type="entry name" value="HOMO-OLIGOMERIC FLAVIN CONTAINING CYS DECARBOXYLASE FAMILY"/>
    <property type="match status" value="1"/>
</dbReference>
<feature type="region of interest" description="Phosphopantothenoylcysteine decarboxylase" evidence="3">
    <location>
        <begin position="1"/>
        <end position="193"/>
    </location>
</feature>
<organism evidence="6">
    <name type="scientific">Thermosphaera aggregans</name>
    <dbReference type="NCBI Taxonomy" id="54254"/>
    <lineage>
        <taxon>Archaea</taxon>
        <taxon>Thermoproteota</taxon>
        <taxon>Thermoprotei</taxon>
        <taxon>Desulfurococcales</taxon>
        <taxon>Desulfurococcaceae</taxon>
        <taxon>Thermosphaera</taxon>
    </lineage>
</organism>
<dbReference type="GO" id="GO:0046872">
    <property type="term" value="F:metal ion binding"/>
    <property type="evidence" value="ECO:0007669"/>
    <property type="project" value="UniProtKB-KW"/>
</dbReference>
<dbReference type="GO" id="GO:0015937">
    <property type="term" value="P:coenzyme A biosynthetic process"/>
    <property type="evidence" value="ECO:0007669"/>
    <property type="project" value="UniProtKB-UniRule"/>
</dbReference>
<evidence type="ECO:0000256" key="3">
    <source>
        <dbReference type="HAMAP-Rule" id="MF_02225"/>
    </source>
</evidence>
<keyword evidence="3 6" id="KW-0436">Ligase</keyword>
<evidence type="ECO:0000259" key="4">
    <source>
        <dbReference type="Pfam" id="PF02441"/>
    </source>
</evidence>
<dbReference type="InterPro" id="IPR003382">
    <property type="entry name" value="Flavoprotein"/>
</dbReference>
<dbReference type="SUPFAM" id="SSF102645">
    <property type="entry name" value="CoaB-like"/>
    <property type="match status" value="1"/>
</dbReference>
<keyword evidence="3" id="KW-0479">Metal-binding</keyword>
<dbReference type="EC" id="4.1.1.36" evidence="3"/>
<dbReference type="Gene3D" id="3.40.50.10300">
    <property type="entry name" value="CoaB-like"/>
    <property type="match status" value="1"/>
</dbReference>
<comment type="caution">
    <text evidence="6">The sequence shown here is derived from an EMBL/GenBank/DDBJ whole genome shotgun (WGS) entry which is preliminary data.</text>
</comment>
<keyword evidence="3" id="KW-0511">Multifunctional enzyme</keyword>
<dbReference type="PANTHER" id="PTHR14359:SF6">
    <property type="entry name" value="PHOSPHOPANTOTHENOYLCYSTEINE DECARBOXYLASE"/>
    <property type="match status" value="1"/>
</dbReference>
<sequence length="406" mass="45350">MLVEEIKRNEYLPLAGRRIALGITGSVAAYRSVDLARKLIRMGAEVRPILTRFATKLIGPDLLWWATGNKPLVEMTGETEHIDVAKWADALVIAPATLNTMSKIAYGVLDELLPLTAVTMMGDGKKIIMAPAMNMRLFNSPQYERARRLLEDYNVVIIPPFIEENKVKFPPLEELTHCVDAALNRGQDLKGKRIVVTAGATREYLDPVRVLTNPSSGLMGVLIAREAACRGARVDLVSGITRYDPPYMANNIDVETTSDMALAIERLTKENEYDAGIFAAAPADYKPKVYYEEKLSTRSLNKVIIELEATRKVLKSIVRRPRLLIGFAAESVRNYEELVERSRVKLLDYDLDLVVANNILSGKAGFSKPLLEVCYVWREGFKCPGESFKEVVARTIVDYVAGRFNP</sequence>
<dbReference type="AlphaFoldDB" id="A0A7C2FYB8"/>
<dbReference type="InterPro" id="IPR036551">
    <property type="entry name" value="Flavin_trans-like"/>
</dbReference>
<dbReference type="Pfam" id="PF04127">
    <property type="entry name" value="DFP"/>
    <property type="match status" value="1"/>
</dbReference>
<dbReference type="GO" id="GO:0071513">
    <property type="term" value="C:phosphopantothenoylcysteine decarboxylase complex"/>
    <property type="evidence" value="ECO:0007669"/>
    <property type="project" value="TreeGrafter"/>
</dbReference>
<evidence type="ECO:0000259" key="5">
    <source>
        <dbReference type="Pfam" id="PF04127"/>
    </source>
</evidence>
<comment type="similarity">
    <text evidence="3">In the N-terminal section; belongs to the HFCD (homo-oligomeric flavin containing Cys decarboxylase) superfamily.</text>
</comment>
<keyword evidence="1 3" id="KW-0210">Decarboxylase</keyword>
<dbReference type="Pfam" id="PF02441">
    <property type="entry name" value="Flavoprotein"/>
    <property type="match status" value="1"/>
</dbReference>
<feature type="domain" description="Flavoprotein" evidence="4">
    <location>
        <begin position="18"/>
        <end position="150"/>
    </location>
</feature>
<protein>
    <recommendedName>
        <fullName evidence="3">Coenzyme A biosynthesis bifunctional protein CoaBC</fullName>
    </recommendedName>
    <alternativeName>
        <fullName evidence="3">DNA/pantothenate metabolism flavoprotein</fullName>
    </alternativeName>
    <alternativeName>
        <fullName evidence="3">Phosphopantothenoylcysteine synthetase/decarboxylase</fullName>
        <shortName evidence="3">PPCS-PPCDC</shortName>
    </alternativeName>
    <domain>
        <recommendedName>
            <fullName evidence="3">Phosphopantothenoylcysteine decarboxylase</fullName>
            <shortName evidence="3">PPC decarboxylase</shortName>
            <shortName evidence="3">PPC-DC</shortName>
            <ecNumber evidence="3">4.1.1.36</ecNumber>
        </recommendedName>
        <alternativeName>
            <fullName evidence="3">CoaC</fullName>
        </alternativeName>
    </domain>
    <domain>
        <recommendedName>
            <fullName evidence="3">Phosphopantothenate--cysteine ligase</fullName>
            <ecNumber evidence="3">6.3.2.5</ecNumber>
        </recommendedName>
        <alternativeName>
            <fullName evidence="3">CoaB</fullName>
        </alternativeName>
        <alternativeName>
            <fullName evidence="3">Phosphopantothenoylcysteine synthetase</fullName>
            <shortName evidence="3">PPC synthetase</shortName>
            <shortName evidence="3">PPC-S</shortName>
        </alternativeName>
    </domain>
</protein>
<dbReference type="InterPro" id="IPR005252">
    <property type="entry name" value="CoaBC"/>
</dbReference>
<dbReference type="EMBL" id="DSJT01000003">
    <property type="protein sequence ID" value="HEF86806.1"/>
    <property type="molecule type" value="Genomic_DNA"/>
</dbReference>
<gene>
    <name evidence="3 6" type="primary">coaBC</name>
    <name evidence="6" type="ORF">ENP55_00545</name>
</gene>
<dbReference type="HAMAP" id="MF_02225">
    <property type="entry name" value="CoaBC"/>
    <property type="match status" value="1"/>
</dbReference>
<feature type="binding site" evidence="3">
    <location>
        <position position="284"/>
    </location>
    <ligand>
        <name>CTP</name>
        <dbReference type="ChEBI" id="CHEBI:37563"/>
    </ligand>
</feature>